<keyword evidence="5" id="KW-0539">Nucleus</keyword>
<keyword evidence="9" id="KW-1185">Reference proteome</keyword>
<dbReference type="GO" id="GO:0140445">
    <property type="term" value="C:chromosome, telomeric repeat region"/>
    <property type="evidence" value="ECO:0007669"/>
    <property type="project" value="TreeGrafter"/>
</dbReference>
<evidence type="ECO:0000256" key="5">
    <source>
        <dbReference type="ARBA" id="ARBA00023242"/>
    </source>
</evidence>
<dbReference type="GO" id="GO:0005634">
    <property type="term" value="C:nucleus"/>
    <property type="evidence" value="ECO:0007669"/>
    <property type="project" value="UniProtKB-SubCell"/>
</dbReference>
<name>A0A8J4V7Q9_9MYCE</name>
<dbReference type="InterPro" id="IPR022031">
    <property type="entry name" value="Rif1_N"/>
</dbReference>
<dbReference type="PANTHER" id="PTHR22928:SF3">
    <property type="entry name" value="TELOMERE-ASSOCIATED PROTEIN RIF1"/>
    <property type="match status" value="1"/>
</dbReference>
<evidence type="ECO:0000256" key="3">
    <source>
        <dbReference type="ARBA" id="ARBA00022454"/>
    </source>
</evidence>
<gene>
    <name evidence="8" type="ORF">CYY_001624</name>
</gene>
<dbReference type="OrthoDB" id="5399929at2759"/>
<dbReference type="PANTHER" id="PTHR22928">
    <property type="entry name" value="TELOMERE-ASSOCIATED PROTEIN RIF1"/>
    <property type="match status" value="1"/>
</dbReference>
<keyword evidence="6" id="KW-0131">Cell cycle</keyword>
<organism evidence="8 9">
    <name type="scientific">Polysphondylium violaceum</name>
    <dbReference type="NCBI Taxonomy" id="133409"/>
    <lineage>
        <taxon>Eukaryota</taxon>
        <taxon>Amoebozoa</taxon>
        <taxon>Evosea</taxon>
        <taxon>Eumycetozoa</taxon>
        <taxon>Dictyostelia</taxon>
        <taxon>Dictyosteliales</taxon>
        <taxon>Dictyosteliaceae</taxon>
        <taxon>Polysphondylium</taxon>
    </lineage>
</organism>
<evidence type="ECO:0000256" key="1">
    <source>
        <dbReference type="ARBA" id="ARBA00004123"/>
    </source>
</evidence>
<keyword evidence="3" id="KW-0158">Chromosome</keyword>
<dbReference type="Pfam" id="PF12231">
    <property type="entry name" value="Rif1_N"/>
    <property type="match status" value="1"/>
</dbReference>
<dbReference type="AlphaFoldDB" id="A0A8J4V7Q9"/>
<dbReference type="Proteomes" id="UP000695562">
    <property type="component" value="Unassembled WGS sequence"/>
</dbReference>
<evidence type="ECO:0000313" key="9">
    <source>
        <dbReference type="Proteomes" id="UP000695562"/>
    </source>
</evidence>
<evidence type="ECO:0000256" key="6">
    <source>
        <dbReference type="ARBA" id="ARBA00023306"/>
    </source>
</evidence>
<evidence type="ECO:0000259" key="7">
    <source>
        <dbReference type="Pfam" id="PF12231"/>
    </source>
</evidence>
<protein>
    <recommendedName>
        <fullName evidence="7">Telomere-associated protein Rif1 N-terminal domain-containing protein</fullName>
    </recommendedName>
</protein>
<reference evidence="8" key="1">
    <citation type="submission" date="2020-01" db="EMBL/GenBank/DDBJ databases">
        <title>Development of genomics and gene disruption for Polysphondylium violaceum indicates a role for the polyketide synthase stlB in stalk morphogenesis.</title>
        <authorList>
            <person name="Narita B."/>
            <person name="Kawabe Y."/>
            <person name="Kin K."/>
            <person name="Saito T."/>
            <person name="Gibbs R."/>
            <person name="Kuspa A."/>
            <person name="Muzny D."/>
            <person name="Queller D."/>
            <person name="Richards S."/>
            <person name="Strassman J."/>
            <person name="Sucgang R."/>
            <person name="Worley K."/>
            <person name="Schaap P."/>
        </authorList>
    </citation>
    <scope>NUCLEOTIDE SEQUENCE</scope>
    <source>
        <strain evidence="8">QSvi11</strain>
    </source>
</reference>
<dbReference type="EMBL" id="AJWJ01000040">
    <property type="protein sequence ID" value="KAF2077057.1"/>
    <property type="molecule type" value="Genomic_DNA"/>
</dbReference>
<dbReference type="GO" id="GO:0000723">
    <property type="term" value="P:telomere maintenance"/>
    <property type="evidence" value="ECO:0007669"/>
    <property type="project" value="TreeGrafter"/>
</dbReference>
<sequence>MSESYTNLQKILRVLESNLSAQSIINTKTIVSVEESFKSLLTTLKIAEKDEDILNSLSNSVLIQKYLSVFSHHISSSNNLQQQQSASSKQQQQQNQQLLSFIDKFAIYSLRSLGYFIFLQPIVQNLQESTIKEISSILENTILVTKNKNICNYALWCFSSQNLPNGPISNKLPSTYTQLLATTPFESKTVEAEILTSFYSLLIQNPSPHLLLSTSWLPSIFIKMIDKTNAPEISEKLTLTVDYLKKLYNESPEMFPDDFSNGLVDKLEMFLEGLMNLFESNLEERAITYWGYFICFIKKHIFPKNLMNKLLKLPEKCFLLEKKEARLLAFKSWRSFIDALDTHTHTTPKRLKLIVSPLAIGFESAEVEIKKESFKTWLYLLNALNAYTKSVVDFNVYFSPLFETCMSCPELSTYALHLLAAYVSPSKDVRKESKLVLKDEFDCIVGTLPLQNIPITSKWVLDNFNTFTMAIQSLGQELQKQKLEIWTGFLKRVFNIDQIKESPQFIQISQNIFLFIQMLLATLDINGKSEANLNYYKEIFSSTLKSFPVSNLISSTCKVELNTKSFIYIDFLILNILEFGFKLNSEQYKELVLPLFEEMLVQIAFSNAHDFSQKISFVLDIINDNIPSPTSSHPDIVDRNELEKIFVYLLDIWLSLLNNVKTNIEKSHQLLSLPTSSINHLIDAFEHLLIWPMKMISSHSKDCKRMTIIIENSKLWRNTFGSIVKIFSTKTNLTPFIIRMIGQVGNFRYTNKEYLDFILLVLSIFINELLNGMSSSSSSSTATTTSKKRSSGEMSGYYSTILESFISIDKVLIDCHFSKTIVEKDSTFLLLSNQLSVFNGLSAIVKKANSFEFTLGALKNLKNSLHLYINSPKPDNQLLEKIQDHQDKYQTTLVKRSIQQFWETCLETIQNTKSKEKGSSSSPFGNNDLLVEMEETLIDGFKCKTAEIKECTLQFWNSTFGQSTSLVYPFKLGTLLVKLKEKGSQVFMDTHAISNSNSNHRMSTYGESQATLGFDNDYQSIDIPVSQFQKLNNQNGKLRNQVIKEPTIATNTAPTKRDSINNHNNHNTLKPAIKKVKMDEYVNVLPDTNPDASTQSLTEHQMEVLGREIRTQSFGLSEVEDIEGQITTIYNKLLENQSTRSLLSIQQISLKISERVNRILKERLFK</sequence>
<evidence type="ECO:0000256" key="4">
    <source>
        <dbReference type="ARBA" id="ARBA00022895"/>
    </source>
</evidence>
<proteinExistence type="predicted"/>
<evidence type="ECO:0000313" key="8">
    <source>
        <dbReference type="EMBL" id="KAF2077057.1"/>
    </source>
</evidence>
<comment type="subcellular location">
    <subcellularLocation>
        <location evidence="2">Chromosome</location>
        <location evidence="2">Telomere</location>
    </subcellularLocation>
    <subcellularLocation>
        <location evidence="1">Nucleus</location>
    </subcellularLocation>
</comment>
<keyword evidence="4" id="KW-0779">Telomere</keyword>
<accession>A0A8J4V7Q9</accession>
<comment type="caution">
    <text evidence="8">The sequence shown here is derived from an EMBL/GenBank/DDBJ whole genome shotgun (WGS) entry which is preliminary data.</text>
</comment>
<evidence type="ECO:0000256" key="2">
    <source>
        <dbReference type="ARBA" id="ARBA00004574"/>
    </source>
</evidence>
<feature type="domain" description="Telomere-associated protein Rif1 N-terminal" evidence="7">
    <location>
        <begin position="63"/>
        <end position="385"/>
    </location>
</feature>